<evidence type="ECO:0000313" key="4">
    <source>
        <dbReference type="Proteomes" id="UP001302602"/>
    </source>
</evidence>
<dbReference type="RefSeq" id="XP_062649704.1">
    <property type="nucleotide sequence ID" value="XM_062797416.1"/>
</dbReference>
<dbReference type="Proteomes" id="UP001302602">
    <property type="component" value="Unassembled WGS sequence"/>
</dbReference>
<gene>
    <name evidence="3" type="ORF">N657DRAFT_709198</name>
</gene>
<dbReference type="InterPro" id="IPR020850">
    <property type="entry name" value="GED_dom"/>
</dbReference>
<proteinExistence type="predicted"/>
<reference evidence="3" key="1">
    <citation type="journal article" date="2023" name="Mol. Phylogenet. Evol.">
        <title>Genome-scale phylogeny and comparative genomics of the fungal order Sordariales.</title>
        <authorList>
            <person name="Hensen N."/>
            <person name="Bonometti L."/>
            <person name="Westerberg I."/>
            <person name="Brannstrom I.O."/>
            <person name="Guillou S."/>
            <person name="Cros-Aarteil S."/>
            <person name="Calhoun S."/>
            <person name="Haridas S."/>
            <person name="Kuo A."/>
            <person name="Mondo S."/>
            <person name="Pangilinan J."/>
            <person name="Riley R."/>
            <person name="LaButti K."/>
            <person name="Andreopoulos B."/>
            <person name="Lipzen A."/>
            <person name="Chen C."/>
            <person name="Yan M."/>
            <person name="Daum C."/>
            <person name="Ng V."/>
            <person name="Clum A."/>
            <person name="Steindorff A."/>
            <person name="Ohm R.A."/>
            <person name="Martin F."/>
            <person name="Silar P."/>
            <person name="Natvig D.O."/>
            <person name="Lalanne C."/>
            <person name="Gautier V."/>
            <person name="Ament-Velasquez S.L."/>
            <person name="Kruys A."/>
            <person name="Hutchinson M.I."/>
            <person name="Powell A.J."/>
            <person name="Barry K."/>
            <person name="Miller A.N."/>
            <person name="Grigoriev I.V."/>
            <person name="Debuchy R."/>
            <person name="Gladieux P."/>
            <person name="Hiltunen Thoren M."/>
            <person name="Johannesson H."/>
        </authorList>
    </citation>
    <scope>NUCLEOTIDE SEQUENCE</scope>
    <source>
        <strain evidence="3">CBS 731.68</strain>
    </source>
</reference>
<sequence length="130" mass="15164">MSDAQLGMIAGEDATTKRQKERLGSEIQGLEATTKVLRGLKEVRYALVPLIGRESDTEYHLVHLVEMRKRCRVAVGFDGNGRERKSTFRSTLLRLCRRLFLLALAFLYPLYLRLYLDFLFLFLIFLIFFQ</sequence>
<accession>A0AAN6Z621</accession>
<keyword evidence="1" id="KW-1133">Transmembrane helix</keyword>
<feature type="domain" description="GED" evidence="2">
    <location>
        <begin position="1"/>
        <end position="45"/>
    </location>
</feature>
<reference evidence="3" key="2">
    <citation type="submission" date="2023-05" db="EMBL/GenBank/DDBJ databases">
        <authorList>
            <consortium name="Lawrence Berkeley National Laboratory"/>
            <person name="Steindorff A."/>
            <person name="Hensen N."/>
            <person name="Bonometti L."/>
            <person name="Westerberg I."/>
            <person name="Brannstrom I.O."/>
            <person name="Guillou S."/>
            <person name="Cros-Aarteil S."/>
            <person name="Calhoun S."/>
            <person name="Haridas S."/>
            <person name="Kuo A."/>
            <person name="Mondo S."/>
            <person name="Pangilinan J."/>
            <person name="Riley R."/>
            <person name="Labutti K."/>
            <person name="Andreopoulos B."/>
            <person name="Lipzen A."/>
            <person name="Chen C."/>
            <person name="Yanf M."/>
            <person name="Daum C."/>
            <person name="Ng V."/>
            <person name="Clum A."/>
            <person name="Ohm R."/>
            <person name="Martin F."/>
            <person name="Silar P."/>
            <person name="Natvig D."/>
            <person name="Lalanne C."/>
            <person name="Gautier V."/>
            <person name="Ament-Velasquez S.L."/>
            <person name="Kruys A."/>
            <person name="Hutchinson M.I."/>
            <person name="Powell A.J."/>
            <person name="Barry K."/>
            <person name="Miller A.N."/>
            <person name="Grigoriev I.V."/>
            <person name="Debuchy R."/>
            <person name="Gladieux P."/>
            <person name="Thoren M.H."/>
            <person name="Johannesson H."/>
        </authorList>
    </citation>
    <scope>NUCLEOTIDE SEQUENCE</scope>
    <source>
        <strain evidence="3">CBS 731.68</strain>
    </source>
</reference>
<evidence type="ECO:0000259" key="2">
    <source>
        <dbReference type="PROSITE" id="PS51388"/>
    </source>
</evidence>
<keyword evidence="4" id="KW-1185">Reference proteome</keyword>
<feature type="transmembrane region" description="Helical" evidence="1">
    <location>
        <begin position="99"/>
        <end position="129"/>
    </location>
</feature>
<keyword evidence="1" id="KW-0472">Membrane</keyword>
<dbReference type="GeneID" id="87834189"/>
<dbReference type="EMBL" id="MU853225">
    <property type="protein sequence ID" value="KAK4125933.1"/>
    <property type="molecule type" value="Genomic_DNA"/>
</dbReference>
<comment type="caution">
    <text evidence="3">The sequence shown here is derived from an EMBL/GenBank/DDBJ whole genome shotgun (WGS) entry which is preliminary data.</text>
</comment>
<evidence type="ECO:0000313" key="3">
    <source>
        <dbReference type="EMBL" id="KAK4125933.1"/>
    </source>
</evidence>
<evidence type="ECO:0000256" key="1">
    <source>
        <dbReference type="SAM" id="Phobius"/>
    </source>
</evidence>
<dbReference type="AlphaFoldDB" id="A0AAN6Z621"/>
<dbReference type="PROSITE" id="PS51388">
    <property type="entry name" value="GED"/>
    <property type="match status" value="1"/>
</dbReference>
<organism evidence="3 4">
    <name type="scientific">Parathielavia appendiculata</name>
    <dbReference type="NCBI Taxonomy" id="2587402"/>
    <lineage>
        <taxon>Eukaryota</taxon>
        <taxon>Fungi</taxon>
        <taxon>Dikarya</taxon>
        <taxon>Ascomycota</taxon>
        <taxon>Pezizomycotina</taxon>
        <taxon>Sordariomycetes</taxon>
        <taxon>Sordariomycetidae</taxon>
        <taxon>Sordariales</taxon>
        <taxon>Chaetomiaceae</taxon>
        <taxon>Parathielavia</taxon>
    </lineage>
</organism>
<keyword evidence="1" id="KW-0812">Transmembrane</keyword>
<protein>
    <recommendedName>
        <fullName evidence="2">GED domain-containing protein</fullName>
    </recommendedName>
</protein>
<name>A0AAN6Z621_9PEZI</name>